<proteinExistence type="predicted"/>
<reference evidence="2" key="1">
    <citation type="submission" date="2017-02" db="UniProtKB">
        <authorList>
            <consortium name="WormBaseParasite"/>
        </authorList>
    </citation>
    <scope>IDENTIFICATION</scope>
</reference>
<dbReference type="AlphaFoldDB" id="A0A0M3IT76"/>
<organism evidence="1 2">
    <name type="scientific">Ascaris lumbricoides</name>
    <name type="common">Giant roundworm</name>
    <dbReference type="NCBI Taxonomy" id="6252"/>
    <lineage>
        <taxon>Eukaryota</taxon>
        <taxon>Metazoa</taxon>
        <taxon>Ecdysozoa</taxon>
        <taxon>Nematoda</taxon>
        <taxon>Chromadorea</taxon>
        <taxon>Rhabditida</taxon>
        <taxon>Spirurina</taxon>
        <taxon>Ascaridomorpha</taxon>
        <taxon>Ascaridoidea</taxon>
        <taxon>Ascarididae</taxon>
        <taxon>Ascaris</taxon>
    </lineage>
</organism>
<evidence type="ECO:0000313" key="2">
    <source>
        <dbReference type="WBParaSite" id="ALUE_0002195401-mRNA-1"/>
    </source>
</evidence>
<dbReference type="Proteomes" id="UP000036681">
    <property type="component" value="Unplaced"/>
</dbReference>
<protein>
    <submittedName>
        <fullName evidence="2">Uncharacterized protein</fullName>
    </submittedName>
</protein>
<name>A0A0M3IT76_ASCLU</name>
<dbReference type="WBParaSite" id="ALUE_0002195401-mRNA-1">
    <property type="protein sequence ID" value="ALUE_0002195401-mRNA-1"/>
    <property type="gene ID" value="ALUE_0002195401"/>
</dbReference>
<accession>A0A0M3IT76</accession>
<evidence type="ECO:0000313" key="1">
    <source>
        <dbReference type="Proteomes" id="UP000036681"/>
    </source>
</evidence>
<sequence length="69" mass="7597">MSLSCNYGGRFVEQIASDKLKPHSFLSSKNIGLVSYLATIFGELNSTLIIECVSGRRRSKPWLTIAGMC</sequence>
<keyword evidence="1" id="KW-1185">Reference proteome</keyword>